<evidence type="ECO:0000259" key="1">
    <source>
        <dbReference type="SMART" id="SM00587"/>
    </source>
</evidence>
<sequence>MSCQSITDNTLHLKSNQRYTEGLSHFKNKNIITFYEVEEILKNAVSSSVELIDYNFHIYSEEKLGFLGKYLCLVLEYKKPCNGEYIKQRFFVKTIPYDIPSQIAYIEDKGAFRKEIEFFKYLMPFLMENFKGDDWAPQCYLTNKNTIVLEDMKLQGFSNRSKIFNEITLKSAIACIARMHSCSLIAEEKLNGRSLNKVYPNACQESEYKPSNRNYKWFVTAIHLAISIAEDLGLDASAILESSHRVFEIGKPSENKCNVISHGDLWSNNILFNSTNCCKLVDFQLIRYAPLAHDVMQLLYLTTTREFREKFEMKMVKYYYKELIESLSINNFQGIVPTFTEVLQGVEEQRFPALVSTTINFPTIMINNKIGAEIMDSENAYEAYFFQDRRPFVNKIMSLDSEYEWRVKEIVRELAEWSLKIDRLPHAT</sequence>
<name>A0AAJ7E056_9HYME</name>
<dbReference type="InterPro" id="IPR011009">
    <property type="entry name" value="Kinase-like_dom_sf"/>
</dbReference>
<evidence type="ECO:0000313" key="2">
    <source>
        <dbReference type="Proteomes" id="UP000695007"/>
    </source>
</evidence>
<dbReference type="Pfam" id="PF02958">
    <property type="entry name" value="EcKL"/>
    <property type="match status" value="1"/>
</dbReference>
<dbReference type="InterPro" id="IPR015897">
    <property type="entry name" value="CHK_kinase-like"/>
</dbReference>
<keyword evidence="2" id="KW-1185">Reference proteome</keyword>
<evidence type="ECO:0000313" key="3">
    <source>
        <dbReference type="RefSeq" id="XP_011502832.1"/>
    </source>
</evidence>
<dbReference type="SMART" id="SM00587">
    <property type="entry name" value="CHK"/>
    <property type="match status" value="1"/>
</dbReference>
<dbReference type="Gene3D" id="3.90.1200.10">
    <property type="match status" value="1"/>
</dbReference>
<dbReference type="RefSeq" id="XP_011502832.1">
    <property type="nucleotide sequence ID" value="XM_011504530.1"/>
</dbReference>
<dbReference type="SUPFAM" id="SSF56112">
    <property type="entry name" value="Protein kinase-like (PK-like)"/>
    <property type="match status" value="1"/>
</dbReference>
<gene>
    <name evidence="3" type="primary">LOC105366187</name>
</gene>
<dbReference type="GeneID" id="105366187"/>
<dbReference type="InterPro" id="IPR004119">
    <property type="entry name" value="EcKL"/>
</dbReference>
<dbReference type="Proteomes" id="UP000695007">
    <property type="component" value="Unplaced"/>
</dbReference>
<dbReference type="PANTHER" id="PTHR11012:SF59">
    <property type="entry name" value="CHK KINASE-LIKE DOMAIN-CONTAINING PROTEIN-RELATED"/>
    <property type="match status" value="1"/>
</dbReference>
<proteinExistence type="predicted"/>
<dbReference type="PANTHER" id="PTHR11012">
    <property type="entry name" value="PROTEIN KINASE-LIKE DOMAIN-CONTAINING"/>
    <property type="match status" value="1"/>
</dbReference>
<protein>
    <submittedName>
        <fullName evidence="3">Uncharacterized protein LOC105366187</fullName>
    </submittedName>
</protein>
<dbReference type="AlphaFoldDB" id="A0AAJ7E056"/>
<organism evidence="2 3">
    <name type="scientific">Ceratosolen solmsi marchali</name>
    <dbReference type="NCBI Taxonomy" id="326594"/>
    <lineage>
        <taxon>Eukaryota</taxon>
        <taxon>Metazoa</taxon>
        <taxon>Ecdysozoa</taxon>
        <taxon>Arthropoda</taxon>
        <taxon>Hexapoda</taxon>
        <taxon>Insecta</taxon>
        <taxon>Pterygota</taxon>
        <taxon>Neoptera</taxon>
        <taxon>Endopterygota</taxon>
        <taxon>Hymenoptera</taxon>
        <taxon>Apocrita</taxon>
        <taxon>Proctotrupomorpha</taxon>
        <taxon>Chalcidoidea</taxon>
        <taxon>Agaonidae</taxon>
        <taxon>Agaoninae</taxon>
        <taxon>Ceratosolen</taxon>
    </lineage>
</organism>
<dbReference type="KEGG" id="csol:105366187"/>
<feature type="domain" description="CHK kinase-like" evidence="1">
    <location>
        <begin position="147"/>
        <end position="329"/>
    </location>
</feature>
<reference evidence="3" key="1">
    <citation type="submission" date="2025-08" db="UniProtKB">
        <authorList>
            <consortium name="RefSeq"/>
        </authorList>
    </citation>
    <scope>IDENTIFICATION</scope>
</reference>
<accession>A0AAJ7E056</accession>